<feature type="compositionally biased region" description="Basic and acidic residues" evidence="1">
    <location>
        <begin position="211"/>
        <end position="229"/>
    </location>
</feature>
<feature type="non-terminal residue" evidence="3">
    <location>
        <position position="655"/>
    </location>
</feature>
<name>A0A1E4SU21_9ASCO</name>
<feature type="region of interest" description="Disordered" evidence="1">
    <location>
        <begin position="490"/>
        <end position="518"/>
    </location>
</feature>
<keyword evidence="4" id="KW-1185">Reference proteome</keyword>
<feature type="region of interest" description="Disordered" evidence="1">
    <location>
        <begin position="97"/>
        <end position="146"/>
    </location>
</feature>
<proteinExistence type="predicted"/>
<feature type="compositionally biased region" description="Polar residues" evidence="1">
    <location>
        <begin position="415"/>
        <end position="428"/>
    </location>
</feature>
<dbReference type="EMBL" id="KV453869">
    <property type="protein sequence ID" value="ODV83004.1"/>
    <property type="molecule type" value="Genomic_DNA"/>
</dbReference>
<feature type="region of interest" description="Disordered" evidence="1">
    <location>
        <begin position="373"/>
        <end position="428"/>
    </location>
</feature>
<dbReference type="Pfam" id="PF25318">
    <property type="entry name" value="WHD_GDS1"/>
    <property type="match status" value="1"/>
</dbReference>
<feature type="compositionally biased region" description="Low complexity" evidence="1">
    <location>
        <begin position="233"/>
        <end position="242"/>
    </location>
</feature>
<accession>A0A1E4SU21</accession>
<feature type="compositionally biased region" description="Low complexity" evidence="1">
    <location>
        <begin position="392"/>
        <end position="402"/>
    </location>
</feature>
<feature type="compositionally biased region" description="Low complexity" evidence="1">
    <location>
        <begin position="180"/>
        <end position="209"/>
    </location>
</feature>
<feature type="domain" description="GDS1 winged helix" evidence="2">
    <location>
        <begin position="261"/>
        <end position="356"/>
    </location>
</feature>
<feature type="non-terminal residue" evidence="3">
    <location>
        <position position="1"/>
    </location>
</feature>
<evidence type="ECO:0000256" key="1">
    <source>
        <dbReference type="SAM" id="MobiDB-lite"/>
    </source>
</evidence>
<protein>
    <recommendedName>
        <fullName evidence="2">GDS1 winged helix domain-containing protein</fullName>
    </recommendedName>
</protein>
<gene>
    <name evidence="3" type="ORF">CANARDRAFT_187780</name>
</gene>
<evidence type="ECO:0000259" key="2">
    <source>
        <dbReference type="Pfam" id="PF25318"/>
    </source>
</evidence>
<sequence length="655" mass="71858">KLDVISIQDLDPTEFELKYVLNRKPCIINGIIPGFDLNKFKMDQIVKTLNCDEYLQVEKKIDGGYGSGANRLKMKLGELIDSLQSGNDQLYLTTQYDEDDIDESDHESEYQEEDDSDLEDQDEPSTEIPLFDNASDFSDGDSIDMNCIKDDFDELEDEDEDADEDEDEDDVIISKDCVGEDIIPDSPSSESSSTPSSTTSTAATSIADSQESTKAKKLKDSEKDKEKAKKANKAANRTTSAASGISTTVPIQSERPRPSAHSTLDDDVLFAIFEILYDHDPKTEGMTVKQICDILIEKHPEMAKLSSKTSNLVSAKLNAYVKRVEKGEKTIVYALSRDWADASPKRMVYVYRGLLAEDYHIYVQQVLESQKALEAENGGDKDSEESKKGNKKSNSSRASTSSPGMDSPMEGVTYSKGSNGISPQGLELNSRSPFMEASIDLRIPELSIPYSAAPVTALISSLQSDSNDDSKNNGAFGILKEGKNSSWLNVLHDSDSDDDSDDVYDTLRPSFTDDDEENELYSNNGYYRRGSMIVREKIPSSIGKRSKSMSFVNSKKPKTGLLTAAAATPRIPKNTSIANSPTAAAAVAALRAAALNSFNSPAERVNSITRSIMSDTSVEPSISMKWLETVRSGFLAEEVGTPEDISLAELDTLFT</sequence>
<feature type="compositionally biased region" description="Acidic residues" evidence="1">
    <location>
        <begin position="495"/>
        <end position="504"/>
    </location>
</feature>
<dbReference type="Proteomes" id="UP000094801">
    <property type="component" value="Unassembled WGS sequence"/>
</dbReference>
<dbReference type="InterPro" id="IPR057511">
    <property type="entry name" value="WH_GDS1"/>
</dbReference>
<dbReference type="OrthoDB" id="4090479at2759"/>
<reference evidence="4" key="1">
    <citation type="submission" date="2016-04" db="EMBL/GenBank/DDBJ databases">
        <title>Comparative genomics of biotechnologically important yeasts.</title>
        <authorList>
            <consortium name="DOE Joint Genome Institute"/>
            <person name="Riley R."/>
            <person name="Haridas S."/>
            <person name="Wolfe K.H."/>
            <person name="Lopes M.R."/>
            <person name="Hittinger C.T."/>
            <person name="Goker M."/>
            <person name="Salamov A."/>
            <person name="Wisecaver J."/>
            <person name="Long T.M."/>
            <person name="Aerts A.L."/>
            <person name="Barry K."/>
            <person name="Choi C."/>
            <person name="Clum A."/>
            <person name="Coughlan A.Y."/>
            <person name="Deshpande S."/>
            <person name="Douglass A.P."/>
            <person name="Hanson S.J."/>
            <person name="Klenk H.-P."/>
            <person name="Labutti K."/>
            <person name="Lapidus A."/>
            <person name="Lindquist E."/>
            <person name="Lipzen A."/>
            <person name="Meier-Kolthoff J.P."/>
            <person name="Ohm R.A."/>
            <person name="Otillar R.P."/>
            <person name="Pangilinan J."/>
            <person name="Peng Y."/>
            <person name="Rokas A."/>
            <person name="Rosa C.A."/>
            <person name="Scheuner C."/>
            <person name="Sibirny A.A."/>
            <person name="Slot J.C."/>
            <person name="Stielow J.B."/>
            <person name="Sun H."/>
            <person name="Kurtzman C.P."/>
            <person name="Blackwell M."/>
            <person name="Grigoriev I.V."/>
            <person name="Jeffries T.W."/>
        </authorList>
    </citation>
    <scope>NUCLEOTIDE SEQUENCE [LARGE SCALE GENOMIC DNA]</scope>
    <source>
        <strain evidence="4">NRRL YB-2248</strain>
    </source>
</reference>
<evidence type="ECO:0000313" key="3">
    <source>
        <dbReference type="EMBL" id="ODV83004.1"/>
    </source>
</evidence>
<feature type="compositionally biased region" description="Basic and acidic residues" evidence="1">
    <location>
        <begin position="373"/>
        <end position="388"/>
    </location>
</feature>
<feature type="region of interest" description="Disordered" evidence="1">
    <location>
        <begin position="179"/>
        <end position="261"/>
    </location>
</feature>
<feature type="compositionally biased region" description="Acidic residues" evidence="1">
    <location>
        <begin position="97"/>
        <end position="125"/>
    </location>
</feature>
<dbReference type="AlphaFoldDB" id="A0A1E4SU21"/>
<dbReference type="Gene3D" id="2.60.120.650">
    <property type="entry name" value="Cupin"/>
    <property type="match status" value="1"/>
</dbReference>
<organism evidence="3 4">
    <name type="scientific">[Candida] arabinofermentans NRRL YB-2248</name>
    <dbReference type="NCBI Taxonomy" id="983967"/>
    <lineage>
        <taxon>Eukaryota</taxon>
        <taxon>Fungi</taxon>
        <taxon>Dikarya</taxon>
        <taxon>Ascomycota</taxon>
        <taxon>Saccharomycotina</taxon>
        <taxon>Pichiomycetes</taxon>
        <taxon>Pichiales</taxon>
        <taxon>Pichiaceae</taxon>
        <taxon>Ogataea</taxon>
        <taxon>Ogataea/Candida clade</taxon>
    </lineage>
</organism>
<evidence type="ECO:0000313" key="4">
    <source>
        <dbReference type="Proteomes" id="UP000094801"/>
    </source>
</evidence>
<dbReference type="SUPFAM" id="SSF51197">
    <property type="entry name" value="Clavaminate synthase-like"/>
    <property type="match status" value="1"/>
</dbReference>